<feature type="compositionally biased region" description="Polar residues" evidence="1">
    <location>
        <begin position="260"/>
        <end position="271"/>
    </location>
</feature>
<sequence>MPDPILNPTPTSPPEPSPLALRAALDQRREFLVLLPTEKVKRDLRLDVKVTGAIVSGAIPLIMQHRDAIAAQFGEEGVASLDELQGLVYACIQAEIEVTNAESGTEVAELAARVSQSHRYLVNELESLAFRKLLDASRIDPGRPIQGYRPLVTSTLTLIDLARTILPEVGGKTSLTIETLVDIERVATEMFDTLNARDRGVPRIAGAPRISAAELRTRALSHLVSVYDQVRRMLTYVRWAEGDADAIAPSLYAARRGFHRTSSGSTDAGSGQPNPAQPTQPTPTEPAVTPTPAPAPIDPVPGSGPAPFTS</sequence>
<organism evidence="2 3">
    <name type="scientific">Sandaracinus amylolyticus</name>
    <dbReference type="NCBI Taxonomy" id="927083"/>
    <lineage>
        <taxon>Bacteria</taxon>
        <taxon>Pseudomonadati</taxon>
        <taxon>Myxococcota</taxon>
        <taxon>Polyangia</taxon>
        <taxon>Polyangiales</taxon>
        <taxon>Sandaracinaceae</taxon>
        <taxon>Sandaracinus</taxon>
    </lineage>
</organism>
<accession>A0A0F6VZY7</accession>
<evidence type="ECO:0000256" key="1">
    <source>
        <dbReference type="SAM" id="MobiDB-lite"/>
    </source>
</evidence>
<reference evidence="2 3" key="1">
    <citation type="submission" date="2015-03" db="EMBL/GenBank/DDBJ databases">
        <title>Genome assembly of Sandaracinus amylolyticus DSM 53668.</title>
        <authorList>
            <person name="Sharma G."/>
            <person name="Subramanian S."/>
        </authorList>
    </citation>
    <scope>NUCLEOTIDE SEQUENCE [LARGE SCALE GENOMIC DNA]</scope>
    <source>
        <strain evidence="2 3">DSM 53668</strain>
    </source>
</reference>
<feature type="region of interest" description="Disordered" evidence="1">
    <location>
        <begin position="259"/>
        <end position="310"/>
    </location>
</feature>
<dbReference type="Proteomes" id="UP000034883">
    <property type="component" value="Chromosome"/>
</dbReference>
<protein>
    <submittedName>
        <fullName evidence="2">Uncharacterized protein</fullName>
    </submittedName>
</protein>
<dbReference type="AlphaFoldDB" id="A0A0F6VZY7"/>
<dbReference type="KEGG" id="samy:DB32_001099"/>
<keyword evidence="3" id="KW-1185">Reference proteome</keyword>
<gene>
    <name evidence="2" type="ORF">DB32_001099</name>
</gene>
<dbReference type="EMBL" id="CP011125">
    <property type="protein sequence ID" value="AKF03950.1"/>
    <property type="molecule type" value="Genomic_DNA"/>
</dbReference>
<name>A0A0F6VZY7_9BACT</name>
<evidence type="ECO:0000313" key="3">
    <source>
        <dbReference type="Proteomes" id="UP000034883"/>
    </source>
</evidence>
<feature type="compositionally biased region" description="Pro residues" evidence="1">
    <location>
        <begin position="275"/>
        <end position="304"/>
    </location>
</feature>
<evidence type="ECO:0000313" key="2">
    <source>
        <dbReference type="EMBL" id="AKF03950.1"/>
    </source>
</evidence>
<dbReference type="STRING" id="927083.DB32_001099"/>
<proteinExistence type="predicted"/>